<name>A0ABQ9UMF4_SAGOE</name>
<dbReference type="Proteomes" id="UP001266305">
    <property type="component" value="Unassembled WGS sequence"/>
</dbReference>
<evidence type="ECO:0000256" key="2">
    <source>
        <dbReference type="SAM" id="Phobius"/>
    </source>
</evidence>
<evidence type="ECO:0000313" key="3">
    <source>
        <dbReference type="EMBL" id="KAK2098219.1"/>
    </source>
</evidence>
<protein>
    <submittedName>
        <fullName evidence="3">Uncharacterized protein</fullName>
    </submittedName>
</protein>
<feature type="transmembrane region" description="Helical" evidence="2">
    <location>
        <begin position="121"/>
        <end position="145"/>
    </location>
</feature>
<dbReference type="EMBL" id="JASSZA010000011">
    <property type="protein sequence ID" value="KAK2098219.1"/>
    <property type="molecule type" value="Genomic_DNA"/>
</dbReference>
<organism evidence="3 4">
    <name type="scientific">Saguinus oedipus</name>
    <name type="common">Cotton-top tamarin</name>
    <name type="synonym">Oedipomidas oedipus</name>
    <dbReference type="NCBI Taxonomy" id="9490"/>
    <lineage>
        <taxon>Eukaryota</taxon>
        <taxon>Metazoa</taxon>
        <taxon>Chordata</taxon>
        <taxon>Craniata</taxon>
        <taxon>Vertebrata</taxon>
        <taxon>Euteleostomi</taxon>
        <taxon>Mammalia</taxon>
        <taxon>Eutheria</taxon>
        <taxon>Euarchontoglires</taxon>
        <taxon>Primates</taxon>
        <taxon>Haplorrhini</taxon>
        <taxon>Platyrrhini</taxon>
        <taxon>Cebidae</taxon>
        <taxon>Callitrichinae</taxon>
        <taxon>Saguinus</taxon>
    </lineage>
</organism>
<keyword evidence="4" id="KW-1185">Reference proteome</keyword>
<evidence type="ECO:0000256" key="1">
    <source>
        <dbReference type="SAM" id="MobiDB-lite"/>
    </source>
</evidence>
<gene>
    <name evidence="3" type="ORF">P7K49_023670</name>
</gene>
<reference evidence="3 4" key="1">
    <citation type="submission" date="2023-05" db="EMBL/GenBank/DDBJ databases">
        <title>B98-5 Cell Line De Novo Hybrid Assembly: An Optical Mapping Approach.</title>
        <authorList>
            <person name="Kananen K."/>
            <person name="Auerbach J.A."/>
            <person name="Kautto E."/>
            <person name="Blachly J.S."/>
        </authorList>
    </citation>
    <scope>NUCLEOTIDE SEQUENCE [LARGE SCALE GENOMIC DNA]</scope>
    <source>
        <strain evidence="3">B95-8</strain>
        <tissue evidence="3">Cell line</tissue>
    </source>
</reference>
<feature type="region of interest" description="Disordered" evidence="1">
    <location>
        <begin position="164"/>
        <end position="190"/>
    </location>
</feature>
<keyword evidence="2" id="KW-0472">Membrane</keyword>
<comment type="caution">
    <text evidence="3">The sequence shown here is derived from an EMBL/GenBank/DDBJ whole genome shotgun (WGS) entry which is preliminary data.</text>
</comment>
<feature type="compositionally biased region" description="Low complexity" evidence="1">
    <location>
        <begin position="178"/>
        <end position="190"/>
    </location>
</feature>
<keyword evidence="2" id="KW-0812">Transmembrane</keyword>
<proteinExistence type="predicted"/>
<keyword evidence="2" id="KW-1133">Transmembrane helix</keyword>
<accession>A0ABQ9UMF4</accession>
<evidence type="ECO:0000313" key="4">
    <source>
        <dbReference type="Proteomes" id="UP001266305"/>
    </source>
</evidence>
<sequence>MEVPVRAGLISTQKQKEMVSLSQNPKGGASCFPRKTRRFCPGPSSPRRGVIGVNGFSSESWQNPASIIPPGSPPQQGPLLRSIPGGRVAASVLPQQARAVRESGFPRQASQHWWSLPSDQLALVIGGTIGGLLLLLLIGASCCLWRRFCATLTYEELPGTPATATAAASSGQQDRICQTQTRTPPSSPWRSSILTECSEATSFTCHLHVVSLSLDRPPGVPFVVPPSLQGRDWVPLHHTTWDPCPASELLPHNPSSGLGECPCQGLPRGQGLLR</sequence>